<protein>
    <submittedName>
        <fullName evidence="1">Uncharacterized protein</fullName>
    </submittedName>
</protein>
<dbReference type="AlphaFoldDB" id="A0A0B6Y229"/>
<name>A0A0B6Y229_9EUPU</name>
<sequence>RHAMQWIPQKQRKRGRSKDILKTFETEFKDMKRARFEVVRKAHDQNGWTFFFSGKKITRSN</sequence>
<proteinExistence type="predicted"/>
<feature type="non-terminal residue" evidence="1">
    <location>
        <position position="1"/>
    </location>
</feature>
<accession>A0A0B6Y229</accession>
<gene>
    <name evidence="1" type="primary">ORF10075</name>
</gene>
<evidence type="ECO:0000313" key="1">
    <source>
        <dbReference type="EMBL" id="CEK50183.1"/>
    </source>
</evidence>
<organism evidence="1">
    <name type="scientific">Arion vulgaris</name>
    <dbReference type="NCBI Taxonomy" id="1028688"/>
    <lineage>
        <taxon>Eukaryota</taxon>
        <taxon>Metazoa</taxon>
        <taxon>Spiralia</taxon>
        <taxon>Lophotrochozoa</taxon>
        <taxon>Mollusca</taxon>
        <taxon>Gastropoda</taxon>
        <taxon>Heterobranchia</taxon>
        <taxon>Euthyneura</taxon>
        <taxon>Panpulmonata</taxon>
        <taxon>Eupulmonata</taxon>
        <taxon>Stylommatophora</taxon>
        <taxon>Helicina</taxon>
        <taxon>Arionoidea</taxon>
        <taxon>Arionidae</taxon>
        <taxon>Arion</taxon>
    </lineage>
</organism>
<dbReference type="EMBL" id="HACG01003318">
    <property type="protein sequence ID" value="CEK50183.1"/>
    <property type="molecule type" value="Transcribed_RNA"/>
</dbReference>
<reference evidence="1" key="1">
    <citation type="submission" date="2014-12" db="EMBL/GenBank/DDBJ databases">
        <title>Insight into the proteome of Arion vulgaris.</title>
        <authorList>
            <person name="Aradska J."/>
            <person name="Bulat T."/>
            <person name="Smidak R."/>
            <person name="Sarate P."/>
            <person name="Gangsoo J."/>
            <person name="Sialana F."/>
            <person name="Bilban M."/>
            <person name="Lubec G."/>
        </authorList>
    </citation>
    <scope>NUCLEOTIDE SEQUENCE</scope>
    <source>
        <tissue evidence="1">Skin</tissue>
    </source>
</reference>